<gene>
    <name evidence="2" type="ORF">SAMN04488239_12436</name>
</gene>
<evidence type="ECO:0000313" key="3">
    <source>
        <dbReference type="Proteomes" id="UP000199628"/>
    </source>
</evidence>
<keyword evidence="3" id="KW-1185">Reference proteome</keyword>
<name>A0A1G7E908_9RHOB</name>
<keyword evidence="1" id="KW-0175">Coiled coil</keyword>
<evidence type="ECO:0000256" key="1">
    <source>
        <dbReference type="SAM" id="Coils"/>
    </source>
</evidence>
<feature type="coiled-coil region" evidence="1">
    <location>
        <begin position="358"/>
        <end position="385"/>
    </location>
</feature>
<dbReference type="EMBL" id="FMZV01000024">
    <property type="protein sequence ID" value="SDE60142.1"/>
    <property type="molecule type" value="Genomic_DNA"/>
</dbReference>
<dbReference type="Gene3D" id="1.10.287.1490">
    <property type="match status" value="1"/>
</dbReference>
<evidence type="ECO:0000313" key="2">
    <source>
        <dbReference type="EMBL" id="SDE60142.1"/>
    </source>
</evidence>
<organism evidence="2 3">
    <name type="scientific">Ruegeria marina</name>
    <dbReference type="NCBI Taxonomy" id="639004"/>
    <lineage>
        <taxon>Bacteria</taxon>
        <taxon>Pseudomonadati</taxon>
        <taxon>Pseudomonadota</taxon>
        <taxon>Alphaproteobacteria</taxon>
        <taxon>Rhodobacterales</taxon>
        <taxon>Roseobacteraceae</taxon>
        <taxon>Ruegeria</taxon>
    </lineage>
</organism>
<dbReference type="Proteomes" id="UP000199628">
    <property type="component" value="Unassembled WGS sequence"/>
</dbReference>
<sequence>MKDTVSAVTLGDEAALRILETILRSGSPALQIGKSDTVAAAIAARADRPALVIVPSFVDTLAQGLGGGTPATQAIADWIDTTDAFLEELKPVWREILLIDQEALRQAPDLVAQELGSRLGILCTGDAVKEEKPGSGDSLFVILARYVLEEDPAARARAEQLASLTLGHEWLARPDTAAVERICEALTARDRAIAELREQLETAQAGQAAAEEDCERLRTSVSELRNQVAETADTGKAVAEAQETLAGEVSRLEADRAALRRKLEEALAQADAFRAGQAAAEEDCERLRTSVSELRNQVERDVLEHHLARNAAQAHERALEHVKALGRQREAVLGCEILALGRQNRAERNSVKEMSVDRGRLVEQLENLQASLEQARDELTRIYNSKSWKAVNAMRAARHGFKKQ</sequence>
<dbReference type="AlphaFoldDB" id="A0A1G7E908"/>
<dbReference type="RefSeq" id="WP_093037384.1">
    <property type="nucleotide sequence ID" value="NZ_FMZV01000024.1"/>
</dbReference>
<feature type="coiled-coil region" evidence="1">
    <location>
        <begin position="193"/>
        <end position="297"/>
    </location>
</feature>
<accession>A0A1G7E908</accession>
<dbReference type="STRING" id="639004.SAMN04488239_12436"/>
<protein>
    <submittedName>
        <fullName evidence="2">Uncharacterized protein</fullName>
    </submittedName>
</protein>
<reference evidence="3" key="1">
    <citation type="submission" date="2016-10" db="EMBL/GenBank/DDBJ databases">
        <authorList>
            <person name="Varghese N."/>
            <person name="Submissions S."/>
        </authorList>
    </citation>
    <scope>NUCLEOTIDE SEQUENCE [LARGE SCALE GENOMIC DNA]</scope>
    <source>
        <strain evidence="3">CGMCC 1.9108</strain>
    </source>
</reference>
<proteinExistence type="predicted"/>